<reference evidence="4" key="1">
    <citation type="submission" date="2016-10" db="EMBL/GenBank/DDBJ databases">
        <authorList>
            <person name="Varghese N."/>
            <person name="Submissions S."/>
        </authorList>
    </citation>
    <scope>NUCLEOTIDE SEQUENCE [LARGE SCALE GENOMIC DNA]</scope>
    <source>
        <strain evidence="4">JCM 18195</strain>
    </source>
</reference>
<keyword evidence="1" id="KW-1133">Transmembrane helix</keyword>
<gene>
    <name evidence="3" type="ORF">SAMN05216229_10568</name>
</gene>
<evidence type="ECO:0000256" key="1">
    <source>
        <dbReference type="SAM" id="Phobius"/>
    </source>
</evidence>
<keyword evidence="1" id="KW-0472">Membrane</keyword>
<evidence type="ECO:0000313" key="4">
    <source>
        <dbReference type="Proteomes" id="UP000243084"/>
    </source>
</evidence>
<keyword evidence="1" id="KW-0812">Transmembrane</keyword>
<dbReference type="InterPro" id="IPR026870">
    <property type="entry name" value="Zinc_ribbon_dom"/>
</dbReference>
<dbReference type="Pfam" id="PF13240">
    <property type="entry name" value="Zn_Ribbon_1"/>
    <property type="match status" value="1"/>
</dbReference>
<sequence>MTIVHCRECHKDVERHDRICPHCGAEIPGEGKLLLLAKYCLFFVILGALMYALFNFIGSGG</sequence>
<dbReference type="RefSeq" id="WP_092430014.1">
    <property type="nucleotide sequence ID" value="NZ_FOXM01000005.1"/>
</dbReference>
<protein>
    <recommendedName>
        <fullName evidence="2">Zinc-ribbon domain-containing protein</fullName>
    </recommendedName>
</protein>
<dbReference type="Proteomes" id="UP000243084">
    <property type="component" value="Unassembled WGS sequence"/>
</dbReference>
<name>A0A1I5SRH3_9GAMM</name>
<feature type="domain" description="Zinc-ribbon" evidence="2">
    <location>
        <begin position="5"/>
        <end position="26"/>
    </location>
</feature>
<proteinExistence type="predicted"/>
<dbReference type="OrthoDB" id="6904817at2"/>
<dbReference type="EMBL" id="FOXM01000005">
    <property type="protein sequence ID" value="SFP73343.1"/>
    <property type="molecule type" value="Genomic_DNA"/>
</dbReference>
<feature type="transmembrane region" description="Helical" evidence="1">
    <location>
        <begin position="36"/>
        <end position="57"/>
    </location>
</feature>
<accession>A0A1I5SRH3</accession>
<keyword evidence="4" id="KW-1185">Reference proteome</keyword>
<evidence type="ECO:0000313" key="3">
    <source>
        <dbReference type="EMBL" id="SFP73343.1"/>
    </source>
</evidence>
<organism evidence="3 4">
    <name type="scientific">Geopseudomonas sagittaria</name>
    <dbReference type="NCBI Taxonomy" id="1135990"/>
    <lineage>
        <taxon>Bacteria</taxon>
        <taxon>Pseudomonadati</taxon>
        <taxon>Pseudomonadota</taxon>
        <taxon>Gammaproteobacteria</taxon>
        <taxon>Pseudomonadales</taxon>
        <taxon>Pseudomonadaceae</taxon>
        <taxon>Geopseudomonas</taxon>
    </lineage>
</organism>
<evidence type="ECO:0000259" key="2">
    <source>
        <dbReference type="Pfam" id="PF13240"/>
    </source>
</evidence>
<dbReference type="AlphaFoldDB" id="A0A1I5SRH3"/>